<dbReference type="Proteomes" id="UP001140949">
    <property type="component" value="Unassembled WGS sequence"/>
</dbReference>
<evidence type="ECO:0000256" key="1">
    <source>
        <dbReference type="SAM" id="Phobius"/>
    </source>
</evidence>
<evidence type="ECO:0000313" key="3">
    <source>
        <dbReference type="Proteomes" id="UP001140949"/>
    </source>
</evidence>
<sequence>MGLGVEVILAVVVVDQAVVVAMVSVVVMDDLTEEVDEVVGVAARSGIALVVVVWVRRKSDVGRRGLWG</sequence>
<name>A0AAX6HFQ4_IRIPA</name>
<reference evidence="2" key="1">
    <citation type="journal article" date="2023" name="GigaByte">
        <title>Genome assembly of the bearded iris, Iris pallida Lam.</title>
        <authorList>
            <person name="Bruccoleri R.E."/>
            <person name="Oakeley E.J."/>
            <person name="Faust A.M.E."/>
            <person name="Altorfer M."/>
            <person name="Dessus-Babus S."/>
            <person name="Burckhardt D."/>
            <person name="Oertli M."/>
            <person name="Naumann U."/>
            <person name="Petersen F."/>
            <person name="Wong J."/>
        </authorList>
    </citation>
    <scope>NUCLEOTIDE SEQUENCE</scope>
    <source>
        <strain evidence="2">GSM-AAB239-AS_SAM_17_03QT</strain>
    </source>
</reference>
<evidence type="ECO:0000313" key="2">
    <source>
        <dbReference type="EMBL" id="KAJ6839467.1"/>
    </source>
</evidence>
<accession>A0AAX6HFQ4</accession>
<feature type="transmembrane region" description="Helical" evidence="1">
    <location>
        <begin position="38"/>
        <end position="55"/>
    </location>
</feature>
<keyword evidence="3" id="KW-1185">Reference proteome</keyword>
<keyword evidence="1" id="KW-0472">Membrane</keyword>
<reference evidence="2" key="2">
    <citation type="submission" date="2023-04" db="EMBL/GenBank/DDBJ databases">
        <authorList>
            <person name="Bruccoleri R.E."/>
            <person name="Oakeley E.J."/>
            <person name="Faust A.-M."/>
            <person name="Dessus-Babus S."/>
            <person name="Altorfer M."/>
            <person name="Burckhardt D."/>
            <person name="Oertli M."/>
            <person name="Naumann U."/>
            <person name="Petersen F."/>
            <person name="Wong J."/>
        </authorList>
    </citation>
    <scope>NUCLEOTIDE SEQUENCE</scope>
    <source>
        <strain evidence="2">GSM-AAB239-AS_SAM_17_03QT</strain>
        <tissue evidence="2">Leaf</tissue>
    </source>
</reference>
<protein>
    <submittedName>
        <fullName evidence="2">Extensin</fullName>
    </submittedName>
</protein>
<organism evidence="2 3">
    <name type="scientific">Iris pallida</name>
    <name type="common">Sweet iris</name>
    <dbReference type="NCBI Taxonomy" id="29817"/>
    <lineage>
        <taxon>Eukaryota</taxon>
        <taxon>Viridiplantae</taxon>
        <taxon>Streptophyta</taxon>
        <taxon>Embryophyta</taxon>
        <taxon>Tracheophyta</taxon>
        <taxon>Spermatophyta</taxon>
        <taxon>Magnoliopsida</taxon>
        <taxon>Liliopsida</taxon>
        <taxon>Asparagales</taxon>
        <taxon>Iridaceae</taxon>
        <taxon>Iridoideae</taxon>
        <taxon>Irideae</taxon>
        <taxon>Iris</taxon>
    </lineage>
</organism>
<dbReference type="EMBL" id="JANAVB010009999">
    <property type="protein sequence ID" value="KAJ6839467.1"/>
    <property type="molecule type" value="Genomic_DNA"/>
</dbReference>
<proteinExistence type="predicted"/>
<feature type="transmembrane region" description="Helical" evidence="1">
    <location>
        <begin position="7"/>
        <end position="26"/>
    </location>
</feature>
<keyword evidence="1" id="KW-1133">Transmembrane helix</keyword>
<comment type="caution">
    <text evidence="2">The sequence shown here is derived from an EMBL/GenBank/DDBJ whole genome shotgun (WGS) entry which is preliminary data.</text>
</comment>
<dbReference type="AlphaFoldDB" id="A0AAX6HFQ4"/>
<gene>
    <name evidence="2" type="ORF">M6B38_315015</name>
</gene>
<keyword evidence="1" id="KW-0812">Transmembrane</keyword>